<evidence type="ECO:0000313" key="4">
    <source>
        <dbReference type="EMBL" id="KIX01024.1"/>
    </source>
</evidence>
<dbReference type="InterPro" id="IPR020904">
    <property type="entry name" value="Sc_DH/Rdtase_CS"/>
</dbReference>
<evidence type="ECO:0000256" key="3">
    <source>
        <dbReference type="ARBA" id="ARBA00023002"/>
    </source>
</evidence>
<sequence>MTPPVAVITGACSGIGLALTHHLLSNGWSIVMADIQGSPKGGEIDSERALYIKTNVDPRAIKSSKPGGKIIVKASAAGFYASLAMPQYSATKHGLVRLVRSLSVGVKSAGFTANAVCPGIVATGFPPDSFMRSIRTEWIPPMGRTTQAFDESMGEQKCLNGQTVEVCPEGWCHREALEPLSPSGQSIESSEVGKHWYELYVKRNKTHTRNDA</sequence>
<dbReference type="STRING" id="1442369.A0A0D2I5I0"/>
<dbReference type="GO" id="GO:0005737">
    <property type="term" value="C:cytoplasm"/>
    <property type="evidence" value="ECO:0007669"/>
    <property type="project" value="TreeGrafter"/>
</dbReference>
<dbReference type="Gene3D" id="3.40.50.720">
    <property type="entry name" value="NAD(P)-binding Rossmann-like Domain"/>
    <property type="match status" value="2"/>
</dbReference>
<dbReference type="PANTHER" id="PTHR44229:SF4">
    <property type="entry name" value="15-HYDROXYPROSTAGLANDIN DEHYDROGENASE [NAD(+)]"/>
    <property type="match status" value="1"/>
</dbReference>
<dbReference type="PROSITE" id="PS00061">
    <property type="entry name" value="ADH_SHORT"/>
    <property type="match status" value="1"/>
</dbReference>
<reference evidence="4 5" key="1">
    <citation type="submission" date="2015-01" db="EMBL/GenBank/DDBJ databases">
        <title>The Genome Sequence of Rhinocladiella mackenzie CBS 650.93.</title>
        <authorList>
            <consortium name="The Broad Institute Genomics Platform"/>
            <person name="Cuomo C."/>
            <person name="de Hoog S."/>
            <person name="Gorbushina A."/>
            <person name="Stielow B."/>
            <person name="Teixiera M."/>
            <person name="Abouelleil A."/>
            <person name="Chapman S.B."/>
            <person name="Priest M."/>
            <person name="Young S.K."/>
            <person name="Wortman J."/>
            <person name="Nusbaum C."/>
            <person name="Birren B."/>
        </authorList>
    </citation>
    <scope>NUCLEOTIDE SEQUENCE [LARGE SCALE GENOMIC DNA]</scope>
    <source>
        <strain evidence="4 5">CBS 650.93</strain>
    </source>
</reference>
<dbReference type="Pfam" id="PF00106">
    <property type="entry name" value="adh_short"/>
    <property type="match status" value="1"/>
</dbReference>
<gene>
    <name evidence="4" type="ORF">Z518_10090</name>
</gene>
<comment type="similarity">
    <text evidence="1">Belongs to the short-chain dehydrogenases/reductases (SDR) family.</text>
</comment>
<dbReference type="AlphaFoldDB" id="A0A0D2I5I0"/>
<dbReference type="GO" id="GO:0016616">
    <property type="term" value="F:oxidoreductase activity, acting on the CH-OH group of donors, NAD or NADP as acceptor"/>
    <property type="evidence" value="ECO:0007669"/>
    <property type="project" value="TreeGrafter"/>
</dbReference>
<dbReference type="PANTHER" id="PTHR44229">
    <property type="entry name" value="15-HYDROXYPROSTAGLANDIN DEHYDROGENASE [NAD(+)]"/>
    <property type="match status" value="1"/>
</dbReference>
<dbReference type="OrthoDB" id="5371740at2759"/>
<dbReference type="RefSeq" id="XP_013268160.1">
    <property type="nucleotide sequence ID" value="XM_013412706.1"/>
</dbReference>
<keyword evidence="5" id="KW-1185">Reference proteome</keyword>
<dbReference type="VEuPathDB" id="FungiDB:Z518_10090"/>
<dbReference type="EMBL" id="KN847482">
    <property type="protein sequence ID" value="KIX01024.1"/>
    <property type="molecule type" value="Genomic_DNA"/>
</dbReference>
<organism evidence="4 5">
    <name type="scientific">Rhinocladiella mackenziei CBS 650.93</name>
    <dbReference type="NCBI Taxonomy" id="1442369"/>
    <lineage>
        <taxon>Eukaryota</taxon>
        <taxon>Fungi</taxon>
        <taxon>Dikarya</taxon>
        <taxon>Ascomycota</taxon>
        <taxon>Pezizomycotina</taxon>
        <taxon>Eurotiomycetes</taxon>
        <taxon>Chaetothyriomycetidae</taxon>
        <taxon>Chaetothyriales</taxon>
        <taxon>Herpotrichiellaceae</taxon>
        <taxon>Rhinocladiella</taxon>
    </lineage>
</organism>
<protein>
    <submittedName>
        <fullName evidence="4">Rhinocladiella mackenziei CBS 650.93 unplaced genomic scaffold supercont1.8, whole genome shotgun sequence</fullName>
    </submittedName>
</protein>
<dbReference type="GeneID" id="25298161"/>
<dbReference type="Proteomes" id="UP000053617">
    <property type="component" value="Unassembled WGS sequence"/>
</dbReference>
<name>A0A0D2I5I0_9EURO</name>
<dbReference type="SUPFAM" id="SSF51735">
    <property type="entry name" value="NAD(P)-binding Rossmann-fold domains"/>
    <property type="match status" value="1"/>
</dbReference>
<dbReference type="InterPro" id="IPR002347">
    <property type="entry name" value="SDR_fam"/>
</dbReference>
<evidence type="ECO:0000313" key="5">
    <source>
        <dbReference type="Proteomes" id="UP000053617"/>
    </source>
</evidence>
<evidence type="ECO:0000256" key="2">
    <source>
        <dbReference type="ARBA" id="ARBA00022857"/>
    </source>
</evidence>
<accession>A0A0D2I5I0</accession>
<evidence type="ECO:0000256" key="1">
    <source>
        <dbReference type="ARBA" id="ARBA00006484"/>
    </source>
</evidence>
<dbReference type="HOGENOM" id="CLU_010194_13_0_1"/>
<dbReference type="InterPro" id="IPR036291">
    <property type="entry name" value="NAD(P)-bd_dom_sf"/>
</dbReference>
<keyword evidence="3" id="KW-0560">Oxidoreductase</keyword>
<proteinExistence type="inferred from homology"/>
<dbReference type="PRINTS" id="PR00081">
    <property type="entry name" value="GDHRDH"/>
</dbReference>
<keyword evidence="2" id="KW-0521">NADP</keyword>